<evidence type="ECO:0000259" key="1">
    <source>
        <dbReference type="Pfam" id="PF22671"/>
    </source>
</evidence>
<evidence type="ECO:0000313" key="3">
    <source>
        <dbReference type="Proteomes" id="UP001189303"/>
    </source>
</evidence>
<evidence type="ECO:0000313" key="2">
    <source>
        <dbReference type="EMBL" id="CAJ0724429.1"/>
    </source>
</evidence>
<dbReference type="Pfam" id="PF22671">
    <property type="entry name" value="Gp18_domIII_N"/>
    <property type="match status" value="1"/>
</dbReference>
<dbReference type="PANTHER" id="PTHR35861:SF1">
    <property type="entry name" value="PHAGE TAIL SHEATH PROTEIN"/>
    <property type="match status" value="1"/>
</dbReference>
<organism evidence="2 3">
    <name type="scientific">Ralstonia pickettii</name>
    <name type="common">Burkholderia pickettii</name>
    <dbReference type="NCBI Taxonomy" id="329"/>
    <lineage>
        <taxon>Bacteria</taxon>
        <taxon>Pseudomonadati</taxon>
        <taxon>Pseudomonadota</taxon>
        <taxon>Betaproteobacteria</taxon>
        <taxon>Burkholderiales</taxon>
        <taxon>Burkholderiaceae</taxon>
        <taxon>Ralstonia</taxon>
    </lineage>
</organism>
<feature type="domain" description="Tail sheath protein Gp18-like" evidence="1">
    <location>
        <begin position="29"/>
        <end position="77"/>
    </location>
</feature>
<reference evidence="2 3" key="1">
    <citation type="submission" date="2023-07" db="EMBL/GenBank/DDBJ databases">
        <authorList>
            <person name="Peeters C."/>
        </authorList>
    </citation>
    <scope>NUCLEOTIDE SEQUENCE [LARGE SCALE GENOMIC DNA]</scope>
    <source>
        <strain evidence="2 3">R-38712</strain>
    </source>
</reference>
<dbReference type="InterPro" id="IPR054564">
    <property type="entry name" value="Gp18_domIII_N"/>
</dbReference>
<dbReference type="Proteomes" id="UP001189303">
    <property type="component" value="Unassembled WGS sequence"/>
</dbReference>
<dbReference type="EMBL" id="CATWFT010000006">
    <property type="protein sequence ID" value="CAJ0724429.1"/>
    <property type="molecule type" value="Genomic_DNA"/>
</dbReference>
<dbReference type="InterPro" id="IPR052042">
    <property type="entry name" value="Tail_sheath_structural"/>
</dbReference>
<gene>
    <name evidence="2" type="ORF">R38712_02351</name>
</gene>
<proteinExistence type="predicted"/>
<accession>A0ABM9IMW4</accession>
<sequence>MASSFFHGITTTIIDSGPRPIAVPSSSMIGLVDTYTPGADLVQPDVPVQITNPREAAQAFGQNSAITRAINAIYARTFAVIVGTGVAKTDDANALTSGIIGGVMPGYAPVCSRCSMPNPASICSRAC</sequence>
<keyword evidence="3" id="KW-1185">Reference proteome</keyword>
<name>A0ABM9IMW4_RALPI</name>
<comment type="caution">
    <text evidence="2">The sequence shown here is derived from an EMBL/GenBank/DDBJ whole genome shotgun (WGS) entry which is preliminary data.</text>
</comment>
<protein>
    <recommendedName>
        <fullName evidence="1">Tail sheath protein Gp18-like domain-containing protein</fullName>
    </recommendedName>
</protein>
<dbReference type="PANTHER" id="PTHR35861">
    <property type="match status" value="1"/>
</dbReference>